<reference evidence="2" key="1">
    <citation type="submission" date="2022-11" db="UniProtKB">
        <authorList>
            <consortium name="WormBaseParasite"/>
        </authorList>
    </citation>
    <scope>IDENTIFICATION</scope>
</reference>
<evidence type="ECO:0000313" key="2">
    <source>
        <dbReference type="WBParaSite" id="PS1159_v2.g7267.t1"/>
    </source>
</evidence>
<accession>A0AC35GNX8</accession>
<protein>
    <submittedName>
        <fullName evidence="2">Macrophage-expressed gene 1 protein</fullName>
    </submittedName>
</protein>
<organism evidence="1 2">
    <name type="scientific">Panagrolaimus sp. PS1159</name>
    <dbReference type="NCBI Taxonomy" id="55785"/>
    <lineage>
        <taxon>Eukaryota</taxon>
        <taxon>Metazoa</taxon>
        <taxon>Ecdysozoa</taxon>
        <taxon>Nematoda</taxon>
        <taxon>Chromadorea</taxon>
        <taxon>Rhabditida</taxon>
        <taxon>Tylenchina</taxon>
        <taxon>Panagrolaimomorpha</taxon>
        <taxon>Panagrolaimoidea</taxon>
        <taxon>Panagrolaimidae</taxon>
        <taxon>Panagrolaimus</taxon>
    </lineage>
</organism>
<dbReference type="Proteomes" id="UP000887580">
    <property type="component" value="Unplaced"/>
</dbReference>
<name>A0AC35GNX8_9BILA</name>
<proteinExistence type="predicted"/>
<dbReference type="WBParaSite" id="PS1159_v2.g7267.t1">
    <property type="protein sequence ID" value="PS1159_v2.g7267.t1"/>
    <property type="gene ID" value="PS1159_v2.g7267"/>
</dbReference>
<sequence length="763" mass="87122">MKTLILLILFNIYGIEAARKKTPIAPIAPLNDVDACIKAIQANIKGKNTTKTLSGLVGVGWDDLTNSYTLPILTTTFKKCLTDNNNEYLIPDNVFIIPILDVEADRSATQIDTFKSMMESDSNKVGVSASATFKGVQVGGSFSSENSQSKESFEKQTSIMFLNKIEYEAFQLIVDENDGFDQYFIERIEDIAEAVAEEKMLWGKYLAETLISDFGTHLISKAVAGAKISQETYINKEETYKGEKTVDAYKAEINIGFKEIAKVSIGIEKRNEKEETHTTSTVTTSKIFKTHGGPSTERISKETNDSMLYVENLVGLKQTGKYIYELIPAMKLPKYSDYVKYSVQKLIQNATEDYYKYNYRPGCMDIESENFNKIANSEDDSCMDPNELFAFSGVYQTCDSVSSKTETGENYYLSDRCEDLKKPNPMTSDFSCVEGEPKKVLSLTKIFNDRKTKIEKEKCGIFSFAFGCKNETLEVSVIDEIRLDVFWCPISEKLEKIMQEEKRGNELDKIMVHKSLQSINEQPNLLETYFPVHYFDEVFKRIKETDICSKDIHAMFQFKDPENEWKDVQYIVDYYDLLAKGCSRNDNSSWYSGGKYDIIWDESPGGRSDHRYSFYAKPRKLPSLEIRYDQFQMLKHYPVALENLLPVLDIPWNIRYSQKKHVKIANNPEVLESILYNLTTIYDNEPDQIMFFGGAFKSGTLNPFTGTYDCPANFEPLQILFDLNLCLSTDNSLEYPLRLGGFFDCNSDKKVCPLGYSEYLGNR</sequence>
<evidence type="ECO:0000313" key="1">
    <source>
        <dbReference type="Proteomes" id="UP000887580"/>
    </source>
</evidence>